<protein>
    <submittedName>
        <fullName evidence="1">Uncharacterized protein</fullName>
    </submittedName>
</protein>
<organism evidence="1 2">
    <name type="scientific">Labilibaculum manganireducens</name>
    <dbReference type="NCBI Taxonomy" id="1940525"/>
    <lineage>
        <taxon>Bacteria</taxon>
        <taxon>Pseudomonadati</taxon>
        <taxon>Bacteroidota</taxon>
        <taxon>Bacteroidia</taxon>
        <taxon>Marinilabiliales</taxon>
        <taxon>Marinifilaceae</taxon>
        <taxon>Labilibaculum</taxon>
    </lineage>
</organism>
<evidence type="ECO:0000313" key="2">
    <source>
        <dbReference type="Proteomes" id="UP000233618"/>
    </source>
</evidence>
<proteinExistence type="predicted"/>
<dbReference type="AlphaFoldDB" id="A0A2N3I8Y6"/>
<keyword evidence="2" id="KW-1185">Reference proteome</keyword>
<dbReference type="EMBL" id="MVDE01000012">
    <property type="protein sequence ID" value="PKQ66804.1"/>
    <property type="molecule type" value="Genomic_DNA"/>
</dbReference>
<sequence>MFLNRIFAYLLLLTFSFQSFEVVLITVNFKINQDFFASICTNKDKPEMKCNGKCHLKKQIQQHEKEESSKDKQITEKEDQLFIQGINILKNEPPILISDKRLAYTEPLHPVQHYFDIFHPPKIKF</sequence>
<evidence type="ECO:0000313" key="1">
    <source>
        <dbReference type="EMBL" id="PKQ66804.1"/>
    </source>
</evidence>
<gene>
    <name evidence="1" type="ORF">BZG01_09760</name>
</gene>
<name>A0A2N3I8Y6_9BACT</name>
<accession>A0A2N3I8Y6</accession>
<comment type="caution">
    <text evidence="1">The sequence shown here is derived from an EMBL/GenBank/DDBJ whole genome shotgun (WGS) entry which is preliminary data.</text>
</comment>
<dbReference type="Proteomes" id="UP000233618">
    <property type="component" value="Unassembled WGS sequence"/>
</dbReference>
<reference evidence="1 2" key="1">
    <citation type="journal article" date="2017" name="Front. Microbiol.">
        <title>Labilibaculum manganireducens gen. nov., sp. nov. and Labilibaculum filiforme sp. nov., Novel Bacteroidetes Isolated from Subsurface Sediments of the Baltic Sea.</title>
        <authorList>
            <person name="Vandieken V."/>
            <person name="Marshall I.P."/>
            <person name="Niemann H."/>
            <person name="Engelen B."/>
            <person name="Cypionka H."/>
        </authorList>
    </citation>
    <scope>NUCLEOTIDE SEQUENCE [LARGE SCALE GENOMIC DNA]</scope>
    <source>
        <strain evidence="1 2">59.10-2M</strain>
    </source>
</reference>